<dbReference type="EMBL" id="JAAMAY010000030">
    <property type="protein sequence ID" value="NTC30708.1"/>
    <property type="molecule type" value="Genomic_DNA"/>
</dbReference>
<dbReference type="PANTHER" id="PTHR30461">
    <property type="entry name" value="DNA-INVERTASE FROM LAMBDOID PROPHAGE"/>
    <property type="match status" value="1"/>
</dbReference>
<feature type="domain" description="Resolvase/invertase-type recombinase catalytic" evidence="3">
    <location>
        <begin position="4"/>
        <end position="164"/>
    </location>
</feature>
<dbReference type="Gene3D" id="3.90.1750.20">
    <property type="entry name" value="Putative Large Serine Recombinase, Chain B, Domain 2"/>
    <property type="match status" value="1"/>
</dbReference>
<dbReference type="GO" id="GO:0003677">
    <property type="term" value="F:DNA binding"/>
    <property type="evidence" value="ECO:0007669"/>
    <property type="project" value="UniProtKB-KW"/>
</dbReference>
<sequence length="557" mass="62209">MTTAYIYARISSKKQIDGDGLRRQVEAAEKYAKDNNFDVDDTLYDIASGFHQKHVSGGALGAFLELVKSGKIQPGSVLIVEALDRLSRANVLVAQNQLFSLLLSGVDVVTLEDNFRYSRDNDSLNQFYNSPHKMARGYDESNIKSLRGKAYLAQLHEDVKAGRKARVHHLPSWLEQTQIGTSKEYEFTLRESVSTVQKIFELYEKGYGIAKIAIWLNENGILTLQESRRSNPDPNKIWRRKVVGEILNSVAVRGDLAIGDTVVEGYYPAAVDPVTWWRVNDRYNNKSKKATNGRTGLGYTNLFAGISKCFHCGGPARVIGGGSGHRYITCEKIKETGELCTGKGKYGKTSLRYDILEKAVLDNVATYCHLPEIPTVSSDDLKRQVIEIQTGIADIDRRISNIIAMAEITDHPDDKTDLMTRLKALRSDKSRQTAEIERVTSEIRTLETVRDDFTTIHKTIEDERTKWDTLSGDDLFQSRSLVNSKLREIVSVVSIDAVDQSAYVSVAGATRIWEINAKGEVTRSTDFSDLSEDALVKMASGVGLKADRNAIQRVKQI</sequence>
<name>A0AA44F8M7_AGRTU</name>
<dbReference type="InterPro" id="IPR038109">
    <property type="entry name" value="DNA_bind_recomb_sf"/>
</dbReference>
<dbReference type="InterPro" id="IPR036162">
    <property type="entry name" value="Resolvase-like_N_sf"/>
</dbReference>
<dbReference type="InterPro" id="IPR006119">
    <property type="entry name" value="Resolv_N"/>
</dbReference>
<dbReference type="Pfam" id="PF00239">
    <property type="entry name" value="Resolvase"/>
    <property type="match status" value="1"/>
</dbReference>
<dbReference type="Pfam" id="PF13408">
    <property type="entry name" value="Zn_ribbon_recom"/>
    <property type="match status" value="1"/>
</dbReference>
<dbReference type="AlphaFoldDB" id="A0AA44F8M7"/>
<comment type="caution">
    <text evidence="4">The sequence shown here is derived from an EMBL/GenBank/DDBJ whole genome shotgun (WGS) entry which is preliminary data.</text>
</comment>
<protein>
    <submittedName>
        <fullName evidence="4">Recombinase family protein</fullName>
    </submittedName>
</protein>
<dbReference type="InterPro" id="IPR011109">
    <property type="entry name" value="DNA_bind_recombinase_dom"/>
</dbReference>
<dbReference type="Proteomes" id="UP000702952">
    <property type="component" value="Unassembled WGS sequence"/>
</dbReference>
<keyword evidence="1" id="KW-0238">DNA-binding</keyword>
<gene>
    <name evidence="4" type="ORF">G6M46_21495</name>
</gene>
<evidence type="ECO:0000256" key="2">
    <source>
        <dbReference type="ARBA" id="ARBA00023172"/>
    </source>
</evidence>
<dbReference type="CDD" id="cd00338">
    <property type="entry name" value="Ser_Recombinase"/>
    <property type="match status" value="1"/>
</dbReference>
<proteinExistence type="predicted"/>
<evidence type="ECO:0000259" key="3">
    <source>
        <dbReference type="SMART" id="SM00857"/>
    </source>
</evidence>
<dbReference type="Pfam" id="PF07508">
    <property type="entry name" value="Recombinase"/>
    <property type="match status" value="1"/>
</dbReference>
<reference evidence="4" key="1">
    <citation type="journal article" date="2020" name="Science">
        <title>Unexpected conservation and global transmission of agrobacterial virulence plasmids.</title>
        <authorList>
            <person name="Weisberg A.J."/>
            <person name="Davis E.W. 2nd"/>
            <person name="Tabima J."/>
            <person name="Belcher M.S."/>
            <person name="Miller M."/>
            <person name="Kuo C.H."/>
            <person name="Loper J.E."/>
            <person name="Grunwald N.J."/>
            <person name="Putnam M.L."/>
            <person name="Chang J.H."/>
        </authorList>
    </citation>
    <scope>NUCLEOTIDE SEQUENCE</scope>
    <source>
        <strain evidence="4">17-1853-1a</strain>
    </source>
</reference>
<dbReference type="SUPFAM" id="SSF53041">
    <property type="entry name" value="Resolvase-like"/>
    <property type="match status" value="1"/>
</dbReference>
<dbReference type="GO" id="GO:0000150">
    <property type="term" value="F:DNA strand exchange activity"/>
    <property type="evidence" value="ECO:0007669"/>
    <property type="project" value="InterPro"/>
</dbReference>
<accession>A0AA44F8M7</accession>
<dbReference type="SMART" id="SM00857">
    <property type="entry name" value="Resolvase"/>
    <property type="match status" value="1"/>
</dbReference>
<dbReference type="Gene3D" id="3.40.50.1390">
    <property type="entry name" value="Resolvase, N-terminal catalytic domain"/>
    <property type="match status" value="1"/>
</dbReference>
<dbReference type="PANTHER" id="PTHR30461:SF2">
    <property type="entry name" value="SERINE RECOMBINASE PINE-RELATED"/>
    <property type="match status" value="1"/>
</dbReference>
<organism evidence="4 5">
    <name type="scientific">Agrobacterium tumefaciens</name>
    <dbReference type="NCBI Taxonomy" id="358"/>
    <lineage>
        <taxon>Bacteria</taxon>
        <taxon>Pseudomonadati</taxon>
        <taxon>Pseudomonadota</taxon>
        <taxon>Alphaproteobacteria</taxon>
        <taxon>Hyphomicrobiales</taxon>
        <taxon>Rhizobiaceae</taxon>
        <taxon>Rhizobium/Agrobacterium group</taxon>
        <taxon>Agrobacterium</taxon>
        <taxon>Agrobacterium tumefaciens complex</taxon>
    </lineage>
</organism>
<evidence type="ECO:0000313" key="4">
    <source>
        <dbReference type="EMBL" id="NTC30708.1"/>
    </source>
</evidence>
<dbReference type="InterPro" id="IPR050639">
    <property type="entry name" value="SSR_resolvase"/>
</dbReference>
<evidence type="ECO:0000313" key="5">
    <source>
        <dbReference type="Proteomes" id="UP000702952"/>
    </source>
</evidence>
<dbReference type="RefSeq" id="WP_174019198.1">
    <property type="nucleotide sequence ID" value="NZ_JAAMAW010000015.1"/>
</dbReference>
<evidence type="ECO:0000256" key="1">
    <source>
        <dbReference type="ARBA" id="ARBA00023125"/>
    </source>
</evidence>
<keyword evidence="2" id="KW-0233">DNA recombination</keyword>
<dbReference type="InterPro" id="IPR025827">
    <property type="entry name" value="Zn_ribbon_recom_dom"/>
</dbReference>